<keyword evidence="2" id="KW-0813">Transport</keyword>
<dbReference type="InterPro" id="IPR052157">
    <property type="entry name" value="BCAA_transport_permease"/>
</dbReference>
<keyword evidence="3" id="KW-1003">Cell membrane</keyword>
<dbReference type="PANTHER" id="PTHR11795">
    <property type="entry name" value="BRANCHED-CHAIN AMINO ACID TRANSPORT SYSTEM PERMEASE PROTEIN LIVH"/>
    <property type="match status" value="1"/>
</dbReference>
<protein>
    <submittedName>
        <fullName evidence="10">Branched-chain amino acid ABC transporter permease</fullName>
    </submittedName>
</protein>
<keyword evidence="6 9" id="KW-1133">Transmembrane helix</keyword>
<feature type="transmembrane region" description="Helical" evidence="9">
    <location>
        <begin position="259"/>
        <end position="279"/>
    </location>
</feature>
<evidence type="ECO:0000256" key="4">
    <source>
        <dbReference type="ARBA" id="ARBA00022692"/>
    </source>
</evidence>
<accession>A0ABV7KZF6</accession>
<dbReference type="EMBL" id="JBHRTR010000025">
    <property type="protein sequence ID" value="MFC3227798.1"/>
    <property type="molecule type" value="Genomic_DNA"/>
</dbReference>
<evidence type="ECO:0000313" key="11">
    <source>
        <dbReference type="Proteomes" id="UP001595528"/>
    </source>
</evidence>
<proteinExistence type="inferred from homology"/>
<evidence type="ECO:0000256" key="7">
    <source>
        <dbReference type="ARBA" id="ARBA00023136"/>
    </source>
</evidence>
<organism evidence="10 11">
    <name type="scientific">Marinibaculum pumilum</name>
    <dbReference type="NCBI Taxonomy" id="1766165"/>
    <lineage>
        <taxon>Bacteria</taxon>
        <taxon>Pseudomonadati</taxon>
        <taxon>Pseudomonadota</taxon>
        <taxon>Alphaproteobacteria</taxon>
        <taxon>Rhodospirillales</taxon>
        <taxon>Rhodospirillaceae</taxon>
        <taxon>Marinibaculum</taxon>
    </lineage>
</organism>
<evidence type="ECO:0000256" key="1">
    <source>
        <dbReference type="ARBA" id="ARBA00004651"/>
    </source>
</evidence>
<comment type="subcellular location">
    <subcellularLocation>
        <location evidence="1">Cell membrane</location>
        <topology evidence="1">Multi-pass membrane protein</topology>
    </subcellularLocation>
</comment>
<dbReference type="Proteomes" id="UP001595528">
    <property type="component" value="Unassembled WGS sequence"/>
</dbReference>
<comment type="caution">
    <text evidence="10">The sequence shown here is derived from an EMBL/GenBank/DDBJ whole genome shotgun (WGS) entry which is preliminary data.</text>
</comment>
<feature type="transmembrane region" description="Helical" evidence="9">
    <location>
        <begin position="140"/>
        <end position="161"/>
    </location>
</feature>
<reference evidence="11" key="1">
    <citation type="journal article" date="2019" name="Int. J. Syst. Evol. Microbiol.">
        <title>The Global Catalogue of Microorganisms (GCM) 10K type strain sequencing project: providing services to taxonomists for standard genome sequencing and annotation.</title>
        <authorList>
            <consortium name="The Broad Institute Genomics Platform"/>
            <consortium name="The Broad Institute Genome Sequencing Center for Infectious Disease"/>
            <person name="Wu L."/>
            <person name="Ma J."/>
        </authorList>
    </citation>
    <scope>NUCLEOTIDE SEQUENCE [LARGE SCALE GENOMIC DNA]</scope>
    <source>
        <strain evidence="11">KCTC 42964</strain>
    </source>
</reference>
<evidence type="ECO:0000313" key="10">
    <source>
        <dbReference type="EMBL" id="MFC3227798.1"/>
    </source>
</evidence>
<sequence length="293" mass="30838">MDWIYFLQLTANGLTLGLIYALIAAGLALMFGVLEIVNFAHGEFLMVGAYAMAFALPGFGLSYIPGVIVATIAAVAVGLVAYEVFLSRLERGEFERSILITMGLSIVILYGMQYAFTATPMMVQTQFGFAGIQIGDIRLAWTRVAAAILAVAAFLVLFLVLNRTQLGRAMRAVAQNREAALMVGLKPVRVARNAVVLATALCGIAGAAIAPVQLVHPHMGQFLVIKALAIIIIGGMGSIGGAIAAAIGLGILESWIGGFFPAIWQEAAGFIVMIAVLVLRPNGLFSRGGVRVG</sequence>
<dbReference type="InterPro" id="IPR001851">
    <property type="entry name" value="ABC_transp_permease"/>
</dbReference>
<dbReference type="RefSeq" id="WP_379900278.1">
    <property type="nucleotide sequence ID" value="NZ_JBHRTR010000025.1"/>
</dbReference>
<evidence type="ECO:0000256" key="9">
    <source>
        <dbReference type="SAM" id="Phobius"/>
    </source>
</evidence>
<evidence type="ECO:0000256" key="3">
    <source>
        <dbReference type="ARBA" id="ARBA00022475"/>
    </source>
</evidence>
<feature type="transmembrane region" description="Helical" evidence="9">
    <location>
        <begin position="227"/>
        <end position="252"/>
    </location>
</feature>
<name>A0ABV7KZF6_9PROT</name>
<dbReference type="PANTHER" id="PTHR11795:SF452">
    <property type="entry name" value="ABC TRANSPORTER PERMEASE PROTEIN"/>
    <property type="match status" value="1"/>
</dbReference>
<evidence type="ECO:0000256" key="5">
    <source>
        <dbReference type="ARBA" id="ARBA00022970"/>
    </source>
</evidence>
<dbReference type="Pfam" id="PF02653">
    <property type="entry name" value="BPD_transp_2"/>
    <property type="match status" value="1"/>
</dbReference>
<evidence type="ECO:0000256" key="6">
    <source>
        <dbReference type="ARBA" id="ARBA00022989"/>
    </source>
</evidence>
<gene>
    <name evidence="10" type="ORF">ACFOGJ_11180</name>
</gene>
<keyword evidence="11" id="KW-1185">Reference proteome</keyword>
<feature type="transmembrane region" description="Helical" evidence="9">
    <location>
        <begin position="67"/>
        <end position="86"/>
    </location>
</feature>
<keyword evidence="7 9" id="KW-0472">Membrane</keyword>
<keyword evidence="4 9" id="KW-0812">Transmembrane</keyword>
<feature type="transmembrane region" description="Helical" evidence="9">
    <location>
        <begin position="194"/>
        <end position="215"/>
    </location>
</feature>
<feature type="transmembrane region" description="Helical" evidence="9">
    <location>
        <begin position="44"/>
        <end position="61"/>
    </location>
</feature>
<comment type="similarity">
    <text evidence="8">Belongs to the binding-protein-dependent transport system permease family. LivHM subfamily.</text>
</comment>
<evidence type="ECO:0000256" key="2">
    <source>
        <dbReference type="ARBA" id="ARBA00022448"/>
    </source>
</evidence>
<feature type="transmembrane region" description="Helical" evidence="9">
    <location>
        <begin position="17"/>
        <end position="37"/>
    </location>
</feature>
<dbReference type="CDD" id="cd06582">
    <property type="entry name" value="TM_PBP1_LivH_like"/>
    <property type="match status" value="1"/>
</dbReference>
<keyword evidence="5" id="KW-0029">Amino-acid transport</keyword>
<evidence type="ECO:0000256" key="8">
    <source>
        <dbReference type="ARBA" id="ARBA00037998"/>
    </source>
</evidence>
<feature type="transmembrane region" description="Helical" evidence="9">
    <location>
        <begin position="98"/>
        <end position="116"/>
    </location>
</feature>